<accession>A0ABT7AFB6</accession>
<dbReference type="InterPro" id="IPR036271">
    <property type="entry name" value="Tet_transcr_reg_TetR-rel_C_sf"/>
</dbReference>
<protein>
    <submittedName>
        <fullName evidence="7">TetR/AcrR family transcriptional regulator</fullName>
    </submittedName>
</protein>
<proteinExistence type="predicted"/>
<dbReference type="InterPro" id="IPR009057">
    <property type="entry name" value="Homeodomain-like_sf"/>
</dbReference>
<evidence type="ECO:0000259" key="6">
    <source>
        <dbReference type="PROSITE" id="PS50977"/>
    </source>
</evidence>
<gene>
    <name evidence="7" type="ORF">QNA08_07405</name>
</gene>
<reference evidence="7 8" key="1">
    <citation type="submission" date="2023-05" db="EMBL/GenBank/DDBJ databases">
        <title>Chelatococcus sp. nov., a moderately thermophilic bacterium isolated from hot spring microbial mat.</title>
        <authorList>
            <person name="Hu C.-J."/>
            <person name="Li W.-J."/>
        </authorList>
    </citation>
    <scope>NUCLEOTIDE SEQUENCE [LARGE SCALE GENOMIC DNA]</scope>
    <source>
        <strain evidence="7 8">SYSU G07232</strain>
    </source>
</reference>
<evidence type="ECO:0000313" key="8">
    <source>
        <dbReference type="Proteomes" id="UP001321492"/>
    </source>
</evidence>
<dbReference type="InterPro" id="IPR039538">
    <property type="entry name" value="BetI_C"/>
</dbReference>
<feature type="domain" description="HTH tetR-type" evidence="6">
    <location>
        <begin position="10"/>
        <end position="70"/>
    </location>
</feature>
<evidence type="ECO:0000256" key="1">
    <source>
        <dbReference type="ARBA" id="ARBA00022491"/>
    </source>
</evidence>
<comment type="caution">
    <text evidence="7">The sequence shown here is derived from an EMBL/GenBank/DDBJ whole genome shotgun (WGS) entry which is preliminary data.</text>
</comment>
<sequence length="201" mass="21695">MRKVDPEKHAARRRQIVAAAVLCFARKGFHRTSTAEICAEAGMSPGNLFHYFASKQAIIAAIVDQEGLETAAYFEEARQAEDLFGQVLGFMDLVAELAADPTYARLALDISAEAMRDEEVAARVARNDAALRGHLREILAAAAERGQIDGSLDLDGAATWIAALVDGIFARVAVDPAFRPTGEKPMLRLLLSRFLRSGGPG</sequence>
<dbReference type="SUPFAM" id="SSF48498">
    <property type="entry name" value="Tetracyclin repressor-like, C-terminal domain"/>
    <property type="match status" value="1"/>
</dbReference>
<dbReference type="InterPro" id="IPR001647">
    <property type="entry name" value="HTH_TetR"/>
</dbReference>
<feature type="DNA-binding region" description="H-T-H motif" evidence="5">
    <location>
        <begin position="33"/>
        <end position="52"/>
    </location>
</feature>
<evidence type="ECO:0000256" key="2">
    <source>
        <dbReference type="ARBA" id="ARBA00023015"/>
    </source>
</evidence>
<dbReference type="Gene3D" id="1.10.357.10">
    <property type="entry name" value="Tetracycline Repressor, domain 2"/>
    <property type="match status" value="1"/>
</dbReference>
<dbReference type="PRINTS" id="PR00455">
    <property type="entry name" value="HTHTETR"/>
</dbReference>
<dbReference type="Proteomes" id="UP001321492">
    <property type="component" value="Unassembled WGS sequence"/>
</dbReference>
<dbReference type="Pfam" id="PF13977">
    <property type="entry name" value="TetR_C_6"/>
    <property type="match status" value="1"/>
</dbReference>
<dbReference type="SUPFAM" id="SSF46689">
    <property type="entry name" value="Homeodomain-like"/>
    <property type="match status" value="1"/>
</dbReference>
<evidence type="ECO:0000256" key="4">
    <source>
        <dbReference type="ARBA" id="ARBA00023163"/>
    </source>
</evidence>
<dbReference type="InterPro" id="IPR050109">
    <property type="entry name" value="HTH-type_TetR-like_transc_reg"/>
</dbReference>
<evidence type="ECO:0000313" key="7">
    <source>
        <dbReference type="EMBL" id="MDJ1158059.1"/>
    </source>
</evidence>
<dbReference type="RefSeq" id="WP_283740040.1">
    <property type="nucleotide sequence ID" value="NZ_JASJEV010000003.1"/>
</dbReference>
<dbReference type="PROSITE" id="PS50977">
    <property type="entry name" value="HTH_TETR_2"/>
    <property type="match status" value="1"/>
</dbReference>
<dbReference type="PANTHER" id="PTHR30055:SF226">
    <property type="entry name" value="HTH-TYPE TRANSCRIPTIONAL REGULATOR PKSA"/>
    <property type="match status" value="1"/>
</dbReference>
<dbReference type="Pfam" id="PF00440">
    <property type="entry name" value="TetR_N"/>
    <property type="match status" value="1"/>
</dbReference>
<dbReference type="PANTHER" id="PTHR30055">
    <property type="entry name" value="HTH-TYPE TRANSCRIPTIONAL REGULATOR RUTR"/>
    <property type="match status" value="1"/>
</dbReference>
<organism evidence="7 8">
    <name type="scientific">Chelatococcus albus</name>
    <dbReference type="NCBI Taxonomy" id="3047466"/>
    <lineage>
        <taxon>Bacteria</taxon>
        <taxon>Pseudomonadati</taxon>
        <taxon>Pseudomonadota</taxon>
        <taxon>Alphaproteobacteria</taxon>
        <taxon>Hyphomicrobiales</taxon>
        <taxon>Chelatococcaceae</taxon>
        <taxon>Chelatococcus</taxon>
    </lineage>
</organism>
<keyword evidence="4" id="KW-0804">Transcription</keyword>
<dbReference type="EMBL" id="JASJEV010000003">
    <property type="protein sequence ID" value="MDJ1158059.1"/>
    <property type="molecule type" value="Genomic_DNA"/>
</dbReference>
<keyword evidence="3 5" id="KW-0238">DNA-binding</keyword>
<keyword evidence="8" id="KW-1185">Reference proteome</keyword>
<keyword evidence="1" id="KW-0678">Repressor</keyword>
<evidence type="ECO:0000256" key="5">
    <source>
        <dbReference type="PROSITE-ProRule" id="PRU00335"/>
    </source>
</evidence>
<evidence type="ECO:0000256" key="3">
    <source>
        <dbReference type="ARBA" id="ARBA00023125"/>
    </source>
</evidence>
<keyword evidence="2" id="KW-0805">Transcription regulation</keyword>
<name>A0ABT7AFB6_9HYPH</name>